<keyword evidence="7 11" id="KW-1133">Transmembrane helix</keyword>
<name>A0A816V7K1_9BILA</name>
<organism evidence="12 14">
    <name type="scientific">Rotaria magnacalcarata</name>
    <dbReference type="NCBI Taxonomy" id="392030"/>
    <lineage>
        <taxon>Eukaryota</taxon>
        <taxon>Metazoa</taxon>
        <taxon>Spiralia</taxon>
        <taxon>Gnathifera</taxon>
        <taxon>Rotifera</taxon>
        <taxon>Eurotatoria</taxon>
        <taxon>Bdelloidea</taxon>
        <taxon>Philodinida</taxon>
        <taxon>Philodinidae</taxon>
        <taxon>Rotaria</taxon>
    </lineage>
</organism>
<gene>
    <name evidence="12" type="ORF">MBJ925_LOCUS25392</name>
    <name evidence="13" type="ORF">OVN521_LOCUS8113</name>
</gene>
<dbReference type="GO" id="GO:0005742">
    <property type="term" value="C:mitochondrial outer membrane translocase complex"/>
    <property type="evidence" value="ECO:0007669"/>
    <property type="project" value="InterPro"/>
</dbReference>
<evidence type="ECO:0000256" key="1">
    <source>
        <dbReference type="ARBA" id="ARBA00004572"/>
    </source>
</evidence>
<proteinExistence type="inferred from homology"/>
<keyword evidence="9 11" id="KW-0472">Membrane</keyword>
<dbReference type="PANTHER" id="PTHR12430:SF0">
    <property type="entry name" value="TRANSLOCASE OF OUTER MITOCHONDRIAL MEMBRANE 20"/>
    <property type="match status" value="1"/>
</dbReference>
<dbReference type="GO" id="GO:0030943">
    <property type="term" value="F:mitochondrion targeting sequence binding"/>
    <property type="evidence" value="ECO:0007669"/>
    <property type="project" value="TreeGrafter"/>
</dbReference>
<keyword evidence="15" id="KW-1185">Reference proteome</keyword>
<evidence type="ECO:0000256" key="4">
    <source>
        <dbReference type="ARBA" id="ARBA00022692"/>
    </source>
</evidence>
<dbReference type="EMBL" id="CAJOBG010000927">
    <property type="protein sequence ID" value="CAF3874430.1"/>
    <property type="molecule type" value="Genomic_DNA"/>
</dbReference>
<comment type="caution">
    <text evidence="12">The sequence shown here is derived from an EMBL/GenBank/DDBJ whole genome shotgun (WGS) entry which is preliminary data.</text>
</comment>
<dbReference type="Proteomes" id="UP000663866">
    <property type="component" value="Unassembled WGS sequence"/>
</dbReference>
<keyword evidence="5" id="KW-1000">Mitochondrion outer membrane</keyword>
<evidence type="ECO:0008006" key="16">
    <source>
        <dbReference type="Google" id="ProtNLM"/>
    </source>
</evidence>
<feature type="transmembrane region" description="Helical" evidence="11">
    <location>
        <begin position="30"/>
        <end position="50"/>
    </location>
</feature>
<dbReference type="PRINTS" id="PR00351">
    <property type="entry name" value="OM20RECEPTOR"/>
</dbReference>
<dbReference type="PRINTS" id="PR01989">
    <property type="entry name" value="EUOM20RECPTR"/>
</dbReference>
<dbReference type="Gene3D" id="1.20.960.10">
    <property type="entry name" value="Mitochondrial outer membrane translocase complex, subunit Tom20 domain"/>
    <property type="match status" value="1"/>
</dbReference>
<evidence type="ECO:0000313" key="12">
    <source>
        <dbReference type="EMBL" id="CAF2117955.1"/>
    </source>
</evidence>
<dbReference type="GO" id="GO:0008320">
    <property type="term" value="F:protein transmembrane transporter activity"/>
    <property type="evidence" value="ECO:0007669"/>
    <property type="project" value="TreeGrafter"/>
</dbReference>
<reference evidence="12" key="1">
    <citation type="submission" date="2021-02" db="EMBL/GenBank/DDBJ databases">
        <authorList>
            <person name="Nowell W R."/>
        </authorList>
    </citation>
    <scope>NUCLEOTIDE SEQUENCE</scope>
</reference>
<dbReference type="Pfam" id="PF02064">
    <property type="entry name" value="MAS20"/>
    <property type="match status" value="1"/>
</dbReference>
<dbReference type="AlphaFoldDB" id="A0A816V7K1"/>
<evidence type="ECO:0000256" key="2">
    <source>
        <dbReference type="ARBA" id="ARBA00005792"/>
    </source>
</evidence>
<dbReference type="Proteomes" id="UP000663824">
    <property type="component" value="Unassembled WGS sequence"/>
</dbReference>
<sequence>MRIGLENQYENYEIDIEINNEKMNPASKTFWPIVAAVGLGVGFLGYCVYFDRKRRSAPEFREKLKAKRKKQKQRPGSSNENFAINSNDPDEMRRYFLEQIQRGEDCLSRGDLDNGVDHLAKAIAVCSQPQSLMSLFQQTLPPELFQEIIMRLPRVAPSLLGTSSSPFGGATISEPDLE</sequence>
<evidence type="ECO:0000256" key="10">
    <source>
        <dbReference type="SAM" id="MobiDB-lite"/>
    </source>
</evidence>
<dbReference type="GO" id="GO:0030150">
    <property type="term" value="P:protein import into mitochondrial matrix"/>
    <property type="evidence" value="ECO:0007669"/>
    <property type="project" value="TreeGrafter"/>
</dbReference>
<dbReference type="GO" id="GO:0016031">
    <property type="term" value="P:tRNA import into mitochondrion"/>
    <property type="evidence" value="ECO:0007669"/>
    <property type="project" value="TreeGrafter"/>
</dbReference>
<evidence type="ECO:0000313" key="15">
    <source>
        <dbReference type="Proteomes" id="UP000663866"/>
    </source>
</evidence>
<protein>
    <recommendedName>
        <fullName evidence="16">Mitochondrial import receptor subunit TOM20-like protein</fullName>
    </recommendedName>
</protein>
<evidence type="ECO:0000256" key="8">
    <source>
        <dbReference type="ARBA" id="ARBA00023128"/>
    </source>
</evidence>
<evidence type="ECO:0000256" key="5">
    <source>
        <dbReference type="ARBA" id="ARBA00022787"/>
    </source>
</evidence>
<accession>A0A816V7K1</accession>
<feature type="compositionally biased region" description="Polar residues" evidence="10">
    <location>
        <begin position="75"/>
        <end position="87"/>
    </location>
</feature>
<evidence type="ECO:0000313" key="14">
    <source>
        <dbReference type="Proteomes" id="UP000663824"/>
    </source>
</evidence>
<keyword evidence="4 11" id="KW-0812">Transmembrane</keyword>
<evidence type="ECO:0000256" key="11">
    <source>
        <dbReference type="SAM" id="Phobius"/>
    </source>
</evidence>
<dbReference type="PANTHER" id="PTHR12430">
    <property type="entry name" value="MITOCHONDRIAL IMPORT RECEPTOR SUBUNIT TOM20"/>
    <property type="match status" value="1"/>
</dbReference>
<dbReference type="InterPro" id="IPR023392">
    <property type="entry name" value="Tom20_dom_sf"/>
</dbReference>
<evidence type="ECO:0000256" key="3">
    <source>
        <dbReference type="ARBA" id="ARBA00022448"/>
    </source>
</evidence>
<dbReference type="InterPro" id="IPR022422">
    <property type="entry name" value="MAS20_rcpt_metazoan"/>
</dbReference>
<comment type="similarity">
    <text evidence="2">Belongs to the Tom20 family.</text>
</comment>
<feature type="region of interest" description="Disordered" evidence="10">
    <location>
        <begin position="65"/>
        <end position="87"/>
    </location>
</feature>
<keyword evidence="3" id="KW-0813">Transport</keyword>
<dbReference type="EMBL" id="CAJNRE010013363">
    <property type="protein sequence ID" value="CAF2117955.1"/>
    <property type="molecule type" value="Genomic_DNA"/>
</dbReference>
<dbReference type="GO" id="GO:0006886">
    <property type="term" value="P:intracellular protein transport"/>
    <property type="evidence" value="ECO:0007669"/>
    <property type="project" value="InterPro"/>
</dbReference>
<keyword evidence="8" id="KW-0496">Mitochondrion</keyword>
<dbReference type="SUPFAM" id="SSF47157">
    <property type="entry name" value="Mitochondrial import receptor subunit Tom20"/>
    <property type="match status" value="1"/>
</dbReference>
<evidence type="ECO:0000256" key="7">
    <source>
        <dbReference type="ARBA" id="ARBA00022989"/>
    </source>
</evidence>
<dbReference type="GO" id="GO:0006605">
    <property type="term" value="P:protein targeting"/>
    <property type="evidence" value="ECO:0007669"/>
    <property type="project" value="InterPro"/>
</dbReference>
<dbReference type="InterPro" id="IPR002056">
    <property type="entry name" value="MAS20"/>
</dbReference>
<evidence type="ECO:0000256" key="6">
    <source>
        <dbReference type="ARBA" id="ARBA00022927"/>
    </source>
</evidence>
<keyword evidence="6" id="KW-0653">Protein transport</keyword>
<evidence type="ECO:0000313" key="13">
    <source>
        <dbReference type="EMBL" id="CAF3874430.1"/>
    </source>
</evidence>
<evidence type="ECO:0000256" key="9">
    <source>
        <dbReference type="ARBA" id="ARBA00023136"/>
    </source>
</evidence>
<comment type="subcellular location">
    <subcellularLocation>
        <location evidence="1">Mitochondrion outer membrane</location>
        <topology evidence="1">Single-pass membrane protein</topology>
    </subcellularLocation>
</comment>